<dbReference type="OrthoDB" id="6108017at2759"/>
<dbReference type="GO" id="GO:0007167">
    <property type="term" value="P:enzyme-linked receptor protein signaling pathway"/>
    <property type="evidence" value="ECO:0007669"/>
    <property type="project" value="TreeGrafter"/>
</dbReference>
<dbReference type="Proteomes" id="UP000276133">
    <property type="component" value="Unassembled WGS sequence"/>
</dbReference>
<dbReference type="InterPro" id="IPR000980">
    <property type="entry name" value="SH2"/>
</dbReference>
<dbReference type="AlphaFoldDB" id="A0A3M7QMA8"/>
<dbReference type="SMART" id="SM00252">
    <property type="entry name" value="SH2"/>
    <property type="match status" value="1"/>
</dbReference>
<dbReference type="GO" id="GO:0030971">
    <property type="term" value="F:receptor tyrosine kinase binding"/>
    <property type="evidence" value="ECO:0007669"/>
    <property type="project" value="TreeGrafter"/>
</dbReference>
<dbReference type="InterPro" id="IPR036860">
    <property type="entry name" value="SH2_dom_sf"/>
</dbReference>
<protein>
    <submittedName>
        <fullName evidence="4">Tensin-4-like isoform X2</fullName>
    </submittedName>
</protein>
<proteinExistence type="predicted"/>
<sequence>MKILKQIKSKLSKMSFEKLESSEDQREWYKEKFSRIEAEEFLIHFEIGGFVVRQSESVKNAFVLSVKVPVYFSQNRVCHYIIVQCKNRIKFKGYDDKDFKNIDEMIMFCSNFRSILPVKLDSEFYESKIRSKYFRSNSLESVSSNISDFCDLDEL</sequence>
<dbReference type="EMBL" id="REGN01005694">
    <property type="protein sequence ID" value="RNA12430.1"/>
    <property type="molecule type" value="Genomic_DNA"/>
</dbReference>
<dbReference type="PROSITE" id="PS50001">
    <property type="entry name" value="SH2"/>
    <property type="match status" value="1"/>
</dbReference>
<dbReference type="Gene3D" id="3.30.505.10">
    <property type="entry name" value="SH2 domain"/>
    <property type="match status" value="1"/>
</dbReference>
<evidence type="ECO:0000256" key="2">
    <source>
        <dbReference type="PROSITE-ProRule" id="PRU00191"/>
    </source>
</evidence>
<evidence type="ECO:0000259" key="3">
    <source>
        <dbReference type="PROSITE" id="PS50001"/>
    </source>
</evidence>
<dbReference type="GO" id="GO:0016477">
    <property type="term" value="P:cell migration"/>
    <property type="evidence" value="ECO:0007669"/>
    <property type="project" value="TreeGrafter"/>
</dbReference>
<dbReference type="Pfam" id="PF00017">
    <property type="entry name" value="SH2"/>
    <property type="match status" value="1"/>
</dbReference>
<evidence type="ECO:0000313" key="4">
    <source>
        <dbReference type="EMBL" id="RNA12430.1"/>
    </source>
</evidence>
<organism evidence="4 5">
    <name type="scientific">Brachionus plicatilis</name>
    <name type="common">Marine rotifer</name>
    <name type="synonym">Brachionus muelleri</name>
    <dbReference type="NCBI Taxonomy" id="10195"/>
    <lineage>
        <taxon>Eukaryota</taxon>
        <taxon>Metazoa</taxon>
        <taxon>Spiralia</taxon>
        <taxon>Gnathifera</taxon>
        <taxon>Rotifera</taxon>
        <taxon>Eurotatoria</taxon>
        <taxon>Monogononta</taxon>
        <taxon>Pseudotrocha</taxon>
        <taxon>Ploima</taxon>
        <taxon>Brachionidae</taxon>
        <taxon>Brachionus</taxon>
    </lineage>
</organism>
<keyword evidence="5" id="KW-1185">Reference proteome</keyword>
<dbReference type="GO" id="GO:0005737">
    <property type="term" value="C:cytoplasm"/>
    <property type="evidence" value="ECO:0007669"/>
    <property type="project" value="TreeGrafter"/>
</dbReference>
<name>A0A3M7QMA8_BRAPC</name>
<reference evidence="4 5" key="1">
    <citation type="journal article" date="2018" name="Sci. Rep.">
        <title>Genomic signatures of local adaptation to the degree of environmental predictability in rotifers.</title>
        <authorList>
            <person name="Franch-Gras L."/>
            <person name="Hahn C."/>
            <person name="Garcia-Roger E.M."/>
            <person name="Carmona M.J."/>
            <person name="Serra M."/>
            <person name="Gomez A."/>
        </authorList>
    </citation>
    <scope>NUCLEOTIDE SEQUENCE [LARGE SCALE GENOMIC DNA]</scope>
    <source>
        <strain evidence="4">HYR1</strain>
    </source>
</reference>
<gene>
    <name evidence="4" type="ORF">BpHYR1_037966</name>
</gene>
<feature type="domain" description="SH2" evidence="3">
    <location>
        <begin position="28"/>
        <end position="106"/>
    </location>
</feature>
<evidence type="ECO:0000313" key="5">
    <source>
        <dbReference type="Proteomes" id="UP000276133"/>
    </source>
</evidence>
<dbReference type="PANTHER" id="PTHR19969:SF5">
    <property type="entry name" value="CRK-LIKE PROTEIN"/>
    <property type="match status" value="1"/>
</dbReference>
<dbReference type="PRINTS" id="PR00401">
    <property type="entry name" value="SH2DOMAIN"/>
</dbReference>
<comment type="caution">
    <text evidence="4">The sequence shown here is derived from an EMBL/GenBank/DDBJ whole genome shotgun (WGS) entry which is preliminary data.</text>
</comment>
<keyword evidence="1 2" id="KW-0727">SH2 domain</keyword>
<accession>A0A3M7QMA8</accession>
<dbReference type="InterPro" id="IPR051184">
    <property type="entry name" value="Tyrosine-phos_adapter"/>
</dbReference>
<evidence type="ECO:0000256" key="1">
    <source>
        <dbReference type="ARBA" id="ARBA00022999"/>
    </source>
</evidence>
<dbReference type="SUPFAM" id="SSF55550">
    <property type="entry name" value="SH2 domain"/>
    <property type="match status" value="1"/>
</dbReference>
<dbReference type="GO" id="GO:0035591">
    <property type="term" value="F:signaling adaptor activity"/>
    <property type="evidence" value="ECO:0007669"/>
    <property type="project" value="TreeGrafter"/>
</dbReference>
<dbReference type="PANTHER" id="PTHR19969">
    <property type="entry name" value="SH2-SH3 ADAPTOR PROTEIN-RELATED"/>
    <property type="match status" value="1"/>
</dbReference>
<dbReference type="CDD" id="cd00173">
    <property type="entry name" value="SH2"/>
    <property type="match status" value="1"/>
</dbReference>